<reference evidence="1" key="1">
    <citation type="submission" date="2023-03" db="EMBL/GenBank/DDBJ databases">
        <title>Massive genome expansion in bonnet fungi (Mycena s.s.) driven by repeated elements and novel gene families across ecological guilds.</title>
        <authorList>
            <consortium name="Lawrence Berkeley National Laboratory"/>
            <person name="Harder C.B."/>
            <person name="Miyauchi S."/>
            <person name="Viragh M."/>
            <person name="Kuo A."/>
            <person name="Thoen E."/>
            <person name="Andreopoulos B."/>
            <person name="Lu D."/>
            <person name="Skrede I."/>
            <person name="Drula E."/>
            <person name="Henrissat B."/>
            <person name="Morin E."/>
            <person name="Kohler A."/>
            <person name="Barry K."/>
            <person name="LaButti K."/>
            <person name="Morin E."/>
            <person name="Salamov A."/>
            <person name="Lipzen A."/>
            <person name="Mereny Z."/>
            <person name="Hegedus B."/>
            <person name="Baldrian P."/>
            <person name="Stursova M."/>
            <person name="Weitz H."/>
            <person name="Taylor A."/>
            <person name="Grigoriev I.V."/>
            <person name="Nagy L.G."/>
            <person name="Martin F."/>
            <person name="Kauserud H."/>
        </authorList>
    </citation>
    <scope>NUCLEOTIDE SEQUENCE</scope>
    <source>
        <strain evidence="1">CBHHK182m</strain>
    </source>
</reference>
<keyword evidence="2" id="KW-1185">Reference proteome</keyword>
<dbReference type="AlphaFoldDB" id="A0AAD7MEW5"/>
<evidence type="ECO:0000313" key="2">
    <source>
        <dbReference type="Proteomes" id="UP001215598"/>
    </source>
</evidence>
<evidence type="ECO:0000313" key="1">
    <source>
        <dbReference type="EMBL" id="KAJ7713611.1"/>
    </source>
</evidence>
<dbReference type="EMBL" id="JARKIB010000340">
    <property type="protein sequence ID" value="KAJ7713611.1"/>
    <property type="molecule type" value="Genomic_DNA"/>
</dbReference>
<gene>
    <name evidence="1" type="ORF">B0H16DRAFT_541796</name>
</gene>
<accession>A0AAD7MEW5</accession>
<organism evidence="1 2">
    <name type="scientific">Mycena metata</name>
    <dbReference type="NCBI Taxonomy" id="1033252"/>
    <lineage>
        <taxon>Eukaryota</taxon>
        <taxon>Fungi</taxon>
        <taxon>Dikarya</taxon>
        <taxon>Basidiomycota</taxon>
        <taxon>Agaricomycotina</taxon>
        <taxon>Agaricomycetes</taxon>
        <taxon>Agaricomycetidae</taxon>
        <taxon>Agaricales</taxon>
        <taxon>Marasmiineae</taxon>
        <taxon>Mycenaceae</taxon>
        <taxon>Mycena</taxon>
    </lineage>
</organism>
<proteinExistence type="predicted"/>
<name>A0AAD7MEW5_9AGAR</name>
<dbReference type="Proteomes" id="UP001215598">
    <property type="component" value="Unassembled WGS sequence"/>
</dbReference>
<protein>
    <recommendedName>
        <fullName evidence="3">Integral membrane protein</fullName>
    </recommendedName>
</protein>
<comment type="caution">
    <text evidence="1">The sequence shown here is derived from an EMBL/GenBank/DDBJ whole genome shotgun (WGS) entry which is preliminary data.</text>
</comment>
<evidence type="ECO:0008006" key="3">
    <source>
        <dbReference type="Google" id="ProtNLM"/>
    </source>
</evidence>
<sequence length="618" mass="67757">MPTSIHNHNNAHVYAPPPLTPLPVPTIRASGPPSQVMDDCPESQPITCSLTWYRFPTAPDFWICSACYLKHIAHSPHASDVERIQRPDNSISICRFWVSRVVDILWPQVLRTGNRRALELYAARRRMIADCAGTSGVGAEARVRWYAPLDPHWQPAGFIACEACFEDRVMGTAFEGRWGPFSRRQEAGQTWSCDLCNEYIARAANEFGAKGRGGSDSWHLFRTAVARRMQVPTCEGRPLSASTATWWAPKRRIKDLVACEMCYLDQIALTEFDGEFERTYGAQEQRWYCDLAAGSMTVAMAVARTKHDYSIFHNAASTIMYAPPCSPQNNDGQGRWYTLASGGGFSVCEACHAGYAVPFGLGPHFVPHSPSRGCSFNPFHPHSGVLRDALTQVFITGILTPLANAARNLPTNSAASIPPASHTAVSSSSATHVAPCRGAELVTDGTWYGFADALFCAACYSSFAAGSTLDAALTVRNVRDARPFLCSLYSPRMRALWSASPPGDPSAFIAAARDRTKAFVAVQQAKKNLEALKLAKYRMAMHQGSMALRYQGMAGMAELTGTGDGHAYRHGGGNWHATWQGAESDRLMDGMRAGFADVARGDETRQIVQLEMRWKAVE</sequence>